<dbReference type="InParanoid" id="E5QCE2"/>
<dbReference type="CTD" id="13222134"/>
<proteinExistence type="predicted"/>
<dbReference type="KEGG" id="cel:CELE_B0563.18"/>
<name>E5QCE2_CAEEL</name>
<dbReference type="AlphaFoldDB" id="E5QCE2"/>
<protein>
    <submittedName>
        <fullName evidence="1">Transposase</fullName>
    </submittedName>
</protein>
<dbReference type="HOGENOM" id="CLU_2442862_0_0_1"/>
<accession>E5QCE2</accession>
<evidence type="ECO:0000313" key="3">
    <source>
        <dbReference type="WormBase" id="B0563.18"/>
    </source>
</evidence>
<keyword evidence="2" id="KW-1185">Reference proteome</keyword>
<dbReference type="AGR" id="WB:WBGene00206365"/>
<dbReference type="Proteomes" id="UP000001940">
    <property type="component" value="Chromosome X"/>
</dbReference>
<sequence length="90" mass="10307">MEANKTVAVAMMNTSDEKIYQICTAIFTDSIKIRKAKRVLALSPRQYTLVSSNSSWSEHKRGLRRHLDRTPLDTTDFHSLLILQTSIISR</sequence>
<dbReference type="PaxDb" id="6239-B0563.18"/>
<reference evidence="1 2" key="1">
    <citation type="journal article" date="1998" name="Science">
        <title>Genome sequence of the nematode C. elegans: a platform for investigating biology.</title>
        <authorList>
            <consortium name="The C. elegans sequencing consortium"/>
            <person name="Sulson J.E."/>
            <person name="Waterston R."/>
        </authorList>
    </citation>
    <scope>NUCLEOTIDE SEQUENCE [LARGE SCALE GENOMIC DNA]</scope>
    <source>
        <strain evidence="1 2">Bristol N2</strain>
    </source>
</reference>
<organism evidence="1 2">
    <name type="scientific">Caenorhabditis elegans</name>
    <dbReference type="NCBI Taxonomy" id="6239"/>
    <lineage>
        <taxon>Eukaryota</taxon>
        <taxon>Metazoa</taxon>
        <taxon>Ecdysozoa</taxon>
        <taxon>Nematoda</taxon>
        <taxon>Chromadorea</taxon>
        <taxon>Rhabditida</taxon>
        <taxon>Rhabditina</taxon>
        <taxon>Rhabditomorpha</taxon>
        <taxon>Rhabditoidea</taxon>
        <taxon>Rhabditidae</taxon>
        <taxon>Peloderinae</taxon>
        <taxon>Caenorhabditis</taxon>
    </lineage>
</organism>
<dbReference type="GeneID" id="13222134"/>
<gene>
    <name evidence="1 3" type="ORF">B0563.18</name>
    <name evidence="1" type="ORF">CELE_B0563.18</name>
</gene>
<evidence type="ECO:0000313" key="2">
    <source>
        <dbReference type="Proteomes" id="UP000001940"/>
    </source>
</evidence>
<dbReference type="RefSeq" id="NP_001257071.1">
    <property type="nucleotide sequence ID" value="NM_001270142.2"/>
</dbReference>
<dbReference type="WormBase" id="B0563.18">
    <property type="protein sequence ID" value="CE45585"/>
    <property type="gene ID" value="WBGene00206365"/>
</dbReference>
<dbReference type="EMBL" id="BX284606">
    <property type="protein sequence ID" value="CCD62260.1"/>
    <property type="molecule type" value="Genomic_DNA"/>
</dbReference>
<evidence type="ECO:0000313" key="1">
    <source>
        <dbReference type="EMBL" id="CCD62260.1"/>
    </source>
</evidence>